<dbReference type="EMBL" id="FNZZ01000001">
    <property type="protein sequence ID" value="SEK25525.1"/>
    <property type="molecule type" value="Genomic_DNA"/>
</dbReference>
<organism evidence="2 3">
    <name type="scientific">Sphingomonas palmae</name>
    <dbReference type="NCBI Taxonomy" id="1855283"/>
    <lineage>
        <taxon>Bacteria</taxon>
        <taxon>Pseudomonadati</taxon>
        <taxon>Pseudomonadota</taxon>
        <taxon>Alphaproteobacteria</taxon>
        <taxon>Sphingomonadales</taxon>
        <taxon>Sphingomonadaceae</taxon>
        <taxon>Sphingomonas</taxon>
    </lineage>
</organism>
<feature type="chain" id="PRO_5011639744" evidence="1">
    <location>
        <begin position="19"/>
        <end position="169"/>
    </location>
</feature>
<keyword evidence="3" id="KW-1185">Reference proteome</keyword>
<evidence type="ECO:0000313" key="3">
    <source>
        <dbReference type="Proteomes" id="UP000199214"/>
    </source>
</evidence>
<name>A0A1H7FQ72_9SPHN</name>
<proteinExistence type="predicted"/>
<evidence type="ECO:0000313" key="2">
    <source>
        <dbReference type="EMBL" id="SEK25525.1"/>
    </source>
</evidence>
<gene>
    <name evidence="2" type="ORF">SAMN05216382_0054</name>
</gene>
<sequence>MKTIAMLILVATAGAASAADFPECKVRTLAPVIDAGGYRNAAGKILPADILRRDEHGVSYCAHGGTCVPERVRGRQVVRLINCRPGKSIGNGDYRLDPDPRTMGAANARRFLTARQVGDKLVDLDFSNAAIGSWSSDYATNPASPNGRLVARALAGSKEAIAKMKAKLP</sequence>
<evidence type="ECO:0000256" key="1">
    <source>
        <dbReference type="SAM" id="SignalP"/>
    </source>
</evidence>
<reference evidence="3" key="1">
    <citation type="submission" date="2016-10" db="EMBL/GenBank/DDBJ databases">
        <authorList>
            <person name="Varghese N."/>
            <person name="Submissions S."/>
        </authorList>
    </citation>
    <scope>NUCLEOTIDE SEQUENCE [LARGE SCALE GENOMIC DNA]</scope>
    <source>
        <strain evidence="3">JS21-1</strain>
    </source>
</reference>
<accession>A0A1H7FQ72</accession>
<dbReference type="AlphaFoldDB" id="A0A1H7FQ72"/>
<keyword evidence="1" id="KW-0732">Signal</keyword>
<feature type="signal peptide" evidence="1">
    <location>
        <begin position="1"/>
        <end position="18"/>
    </location>
</feature>
<protein>
    <submittedName>
        <fullName evidence="2">Uncharacterized protein</fullName>
    </submittedName>
</protein>
<dbReference type="OrthoDB" id="7573212at2"/>
<dbReference type="RefSeq" id="WP_093002223.1">
    <property type="nucleotide sequence ID" value="NZ_FNZZ01000001.1"/>
</dbReference>
<dbReference type="STRING" id="1855283.SAMN05216382_0054"/>
<dbReference type="Proteomes" id="UP000199214">
    <property type="component" value="Unassembled WGS sequence"/>
</dbReference>